<name>X1QIT0_9ZZZZ</name>
<dbReference type="EMBL" id="BARW01003551">
    <property type="protein sequence ID" value="GAI68382.1"/>
    <property type="molecule type" value="Genomic_DNA"/>
</dbReference>
<dbReference type="InterPro" id="IPR045076">
    <property type="entry name" value="MutS"/>
</dbReference>
<feature type="non-terminal residue" evidence="5">
    <location>
        <position position="1"/>
    </location>
</feature>
<dbReference type="GO" id="GO:0030983">
    <property type="term" value="F:mismatched DNA binding"/>
    <property type="evidence" value="ECO:0007669"/>
    <property type="project" value="InterPro"/>
</dbReference>
<gene>
    <name evidence="5" type="ORF">S12H4_08968</name>
</gene>
<dbReference type="GO" id="GO:0005829">
    <property type="term" value="C:cytosol"/>
    <property type="evidence" value="ECO:0007669"/>
    <property type="project" value="TreeGrafter"/>
</dbReference>
<organism evidence="5">
    <name type="scientific">marine sediment metagenome</name>
    <dbReference type="NCBI Taxonomy" id="412755"/>
    <lineage>
        <taxon>unclassified sequences</taxon>
        <taxon>metagenomes</taxon>
        <taxon>ecological metagenomes</taxon>
    </lineage>
</organism>
<dbReference type="Pfam" id="PF00488">
    <property type="entry name" value="MutS_V"/>
    <property type="match status" value="1"/>
</dbReference>
<dbReference type="AlphaFoldDB" id="X1QIT0"/>
<comment type="caution">
    <text evidence="5">The sequence shown here is derived from an EMBL/GenBank/DDBJ whole genome shotgun (WGS) entry which is preliminary data.</text>
</comment>
<evidence type="ECO:0000256" key="1">
    <source>
        <dbReference type="ARBA" id="ARBA00022741"/>
    </source>
</evidence>
<protein>
    <recommendedName>
        <fullName evidence="4">DNA mismatch repair proteins mutS family domain-containing protein</fullName>
    </recommendedName>
</protein>
<dbReference type="InterPro" id="IPR000432">
    <property type="entry name" value="DNA_mismatch_repair_MutS_C"/>
</dbReference>
<dbReference type="Gene3D" id="6.10.140.430">
    <property type="match status" value="1"/>
</dbReference>
<evidence type="ECO:0000259" key="4">
    <source>
        <dbReference type="Pfam" id="PF00488"/>
    </source>
</evidence>
<dbReference type="GO" id="GO:0140664">
    <property type="term" value="F:ATP-dependent DNA damage sensor activity"/>
    <property type="evidence" value="ECO:0007669"/>
    <property type="project" value="InterPro"/>
</dbReference>
<dbReference type="Gene3D" id="3.40.50.300">
    <property type="entry name" value="P-loop containing nucleotide triphosphate hydrolases"/>
    <property type="match status" value="1"/>
</dbReference>
<dbReference type="GO" id="GO:0006298">
    <property type="term" value="P:mismatch repair"/>
    <property type="evidence" value="ECO:0007669"/>
    <property type="project" value="InterPro"/>
</dbReference>
<reference evidence="5" key="1">
    <citation type="journal article" date="2014" name="Front. Microbiol.">
        <title>High frequency of phylogenetically diverse reductive dehalogenase-homologous genes in deep subseafloor sedimentary metagenomes.</title>
        <authorList>
            <person name="Kawai M."/>
            <person name="Futagami T."/>
            <person name="Toyoda A."/>
            <person name="Takaki Y."/>
            <person name="Nishi S."/>
            <person name="Hori S."/>
            <person name="Arai W."/>
            <person name="Tsubouchi T."/>
            <person name="Morono Y."/>
            <person name="Uchiyama I."/>
            <person name="Ito T."/>
            <person name="Fujiyama A."/>
            <person name="Inagaki F."/>
            <person name="Takami H."/>
        </authorList>
    </citation>
    <scope>NUCLEOTIDE SEQUENCE</scope>
    <source>
        <strain evidence="5">Expedition CK06-06</strain>
    </source>
</reference>
<evidence type="ECO:0000313" key="5">
    <source>
        <dbReference type="EMBL" id="GAI68382.1"/>
    </source>
</evidence>
<sequence length="131" mass="14665">FPAAGEEFQCGGNRGGWEVTFLYKIVPGGVDKSYGIHVAQLAGLPKAVVHRAREVLEELEGDKQTVVDKSSPRRRREEAAVQQLSFFGQIPPVVEEMEKLDIDSLTPLEALNKLYELKRKARKGESQTRKD</sequence>
<dbReference type="PANTHER" id="PTHR11361">
    <property type="entry name" value="DNA MISMATCH REPAIR PROTEIN MUTS FAMILY MEMBER"/>
    <property type="match status" value="1"/>
</dbReference>
<dbReference type="SUPFAM" id="SSF52540">
    <property type="entry name" value="P-loop containing nucleoside triphosphate hydrolases"/>
    <property type="match status" value="1"/>
</dbReference>
<accession>X1QIT0</accession>
<proteinExistence type="predicted"/>
<dbReference type="PANTHER" id="PTHR11361:SF34">
    <property type="entry name" value="DNA MISMATCH REPAIR PROTEIN MSH1, MITOCHONDRIAL"/>
    <property type="match status" value="1"/>
</dbReference>
<evidence type="ECO:0000256" key="3">
    <source>
        <dbReference type="ARBA" id="ARBA00023125"/>
    </source>
</evidence>
<keyword evidence="2" id="KW-0067">ATP-binding</keyword>
<dbReference type="InterPro" id="IPR027417">
    <property type="entry name" value="P-loop_NTPase"/>
</dbReference>
<evidence type="ECO:0000256" key="2">
    <source>
        <dbReference type="ARBA" id="ARBA00022840"/>
    </source>
</evidence>
<keyword evidence="3" id="KW-0238">DNA-binding</keyword>
<keyword evidence="1" id="KW-0547">Nucleotide-binding</keyword>
<dbReference type="GO" id="GO:0005524">
    <property type="term" value="F:ATP binding"/>
    <property type="evidence" value="ECO:0007669"/>
    <property type="project" value="UniProtKB-KW"/>
</dbReference>
<feature type="domain" description="DNA mismatch repair proteins mutS family" evidence="4">
    <location>
        <begin position="18"/>
        <end position="60"/>
    </location>
</feature>